<keyword evidence="3" id="KW-1185">Reference proteome</keyword>
<dbReference type="Proteomes" id="UP000181936">
    <property type="component" value="Chromosome"/>
</dbReference>
<protein>
    <submittedName>
        <fullName evidence="2">Uncharacterized protein</fullName>
    </submittedName>
</protein>
<dbReference type="KEGG" id="bwh:A9C19_17545"/>
<evidence type="ECO:0000256" key="1">
    <source>
        <dbReference type="SAM" id="MobiDB-lite"/>
    </source>
</evidence>
<dbReference type="RefSeq" id="WP_072581189.1">
    <property type="nucleotide sequence ID" value="NZ_CP016020.1"/>
</dbReference>
<feature type="region of interest" description="Disordered" evidence="1">
    <location>
        <begin position="1"/>
        <end position="33"/>
    </location>
</feature>
<sequence>MDRRNQHSQTSPHPDGERESILNDSLSTSGQMMGIKMDADHEFTQEINPYHHKLVTDPDMIEFEKLMRGKKVEEEPEVNK</sequence>
<accession>A0A1L3MVV6</accession>
<dbReference type="AlphaFoldDB" id="A0A1L3MVV6"/>
<name>A0A1L3MVV6_9BACI</name>
<organism evidence="2 3">
    <name type="scientific">Bacillus weihaiensis</name>
    <dbReference type="NCBI Taxonomy" id="1547283"/>
    <lineage>
        <taxon>Bacteria</taxon>
        <taxon>Bacillati</taxon>
        <taxon>Bacillota</taxon>
        <taxon>Bacilli</taxon>
        <taxon>Bacillales</taxon>
        <taxon>Bacillaceae</taxon>
        <taxon>Bacillus</taxon>
    </lineage>
</organism>
<dbReference type="EMBL" id="CP016020">
    <property type="protein sequence ID" value="APH06390.1"/>
    <property type="molecule type" value="Genomic_DNA"/>
</dbReference>
<proteinExistence type="predicted"/>
<gene>
    <name evidence="2" type="ORF">A9C19_17545</name>
</gene>
<reference evidence="2 3" key="1">
    <citation type="journal article" date="2016" name="Sci. Rep.">
        <title>Complete genome sequence and transcriptomic analysis of a novel marine strain Bacillus weihaiensis reveals the mechanism of brown algae degradation.</title>
        <authorList>
            <person name="Zhu Y."/>
            <person name="Chen P."/>
            <person name="Bao Y."/>
            <person name="Men Y."/>
            <person name="Zeng Y."/>
            <person name="Yang J."/>
            <person name="Sun J."/>
            <person name="Sun Y."/>
        </authorList>
    </citation>
    <scope>NUCLEOTIDE SEQUENCE [LARGE SCALE GENOMIC DNA]</scope>
    <source>
        <strain evidence="2 3">Alg07</strain>
    </source>
</reference>
<dbReference type="OrthoDB" id="2971589at2"/>
<feature type="compositionally biased region" description="Polar residues" evidence="1">
    <location>
        <begin position="22"/>
        <end position="31"/>
    </location>
</feature>
<evidence type="ECO:0000313" key="3">
    <source>
        <dbReference type="Proteomes" id="UP000181936"/>
    </source>
</evidence>
<evidence type="ECO:0000313" key="2">
    <source>
        <dbReference type="EMBL" id="APH06390.1"/>
    </source>
</evidence>